<evidence type="ECO:0000256" key="1">
    <source>
        <dbReference type="SAM" id="Phobius"/>
    </source>
</evidence>
<dbReference type="Pfam" id="PF12679">
    <property type="entry name" value="ABC2_membrane_2"/>
    <property type="match status" value="1"/>
</dbReference>
<protein>
    <submittedName>
        <fullName evidence="2">ABC-2 type transport system permease protein</fullName>
    </submittedName>
</protein>
<organism evidence="2 3">
    <name type="scientific">Halogranum amylolyticum</name>
    <dbReference type="NCBI Taxonomy" id="660520"/>
    <lineage>
        <taxon>Archaea</taxon>
        <taxon>Methanobacteriati</taxon>
        <taxon>Methanobacteriota</taxon>
        <taxon>Stenosarchaea group</taxon>
        <taxon>Halobacteria</taxon>
        <taxon>Halobacteriales</taxon>
        <taxon>Haloferacaceae</taxon>
    </lineage>
</organism>
<feature type="transmembrane region" description="Helical" evidence="1">
    <location>
        <begin position="238"/>
        <end position="259"/>
    </location>
</feature>
<evidence type="ECO:0000313" key="2">
    <source>
        <dbReference type="EMBL" id="SEO23182.1"/>
    </source>
</evidence>
<feature type="transmembrane region" description="Helical" evidence="1">
    <location>
        <begin position="121"/>
        <end position="148"/>
    </location>
</feature>
<feature type="transmembrane region" description="Helical" evidence="1">
    <location>
        <begin position="160"/>
        <end position="180"/>
    </location>
</feature>
<dbReference type="PANTHER" id="PTHR37305:SF1">
    <property type="entry name" value="MEMBRANE PROTEIN"/>
    <property type="match status" value="1"/>
</dbReference>
<dbReference type="GO" id="GO:0140359">
    <property type="term" value="F:ABC-type transporter activity"/>
    <property type="evidence" value="ECO:0007669"/>
    <property type="project" value="InterPro"/>
</dbReference>
<dbReference type="PANTHER" id="PTHR37305">
    <property type="entry name" value="INTEGRAL MEMBRANE PROTEIN-RELATED"/>
    <property type="match status" value="1"/>
</dbReference>
<dbReference type="AlphaFoldDB" id="A0A1H8N0U8"/>
<accession>A0A1H8N0U8</accession>
<keyword evidence="3" id="KW-1185">Reference proteome</keyword>
<feature type="transmembrane region" description="Helical" evidence="1">
    <location>
        <begin position="17"/>
        <end position="37"/>
    </location>
</feature>
<evidence type="ECO:0000313" key="3">
    <source>
        <dbReference type="Proteomes" id="UP000199126"/>
    </source>
</evidence>
<name>A0A1H8N0U8_9EURY</name>
<keyword evidence="1" id="KW-0472">Membrane</keyword>
<feature type="transmembrane region" description="Helical" evidence="1">
    <location>
        <begin position="80"/>
        <end position="100"/>
    </location>
</feature>
<dbReference type="OrthoDB" id="204776at2157"/>
<proteinExistence type="predicted"/>
<dbReference type="RefSeq" id="WP_089820619.1">
    <property type="nucleotide sequence ID" value="NZ_FODV01000001.1"/>
</dbReference>
<gene>
    <name evidence="2" type="ORF">SAMN04487948_101232</name>
</gene>
<dbReference type="EMBL" id="FODV01000001">
    <property type="protein sequence ID" value="SEO23182.1"/>
    <property type="molecule type" value="Genomic_DNA"/>
</dbReference>
<dbReference type="Proteomes" id="UP000199126">
    <property type="component" value="Unassembled WGS sequence"/>
</dbReference>
<keyword evidence="1" id="KW-0812">Transmembrane</keyword>
<keyword evidence="1" id="KW-1133">Transmembrane helix</keyword>
<dbReference type="GO" id="GO:0005886">
    <property type="term" value="C:plasma membrane"/>
    <property type="evidence" value="ECO:0007669"/>
    <property type="project" value="UniProtKB-SubCell"/>
</dbReference>
<feature type="transmembrane region" description="Helical" evidence="1">
    <location>
        <begin position="187"/>
        <end position="204"/>
    </location>
</feature>
<reference evidence="3" key="1">
    <citation type="submission" date="2016-10" db="EMBL/GenBank/DDBJ databases">
        <authorList>
            <person name="Varghese N."/>
            <person name="Submissions S."/>
        </authorList>
    </citation>
    <scope>NUCLEOTIDE SEQUENCE [LARGE SCALE GENOMIC DNA]</scope>
    <source>
        <strain evidence="3">CGMCC 1.10121</strain>
    </source>
</reference>
<sequence length="266" mass="28488">MFEITAFETRRRGRQTLLLSTLLVVTIGLVVGLYPSIAASGVDFEAYVESFPPEVRNAFLGSVENIGTVEGFLVTELYQFVWVLLLGIYFGYVAAGTIAGEIEGGSVDLLLVNPVSRSRLVVGKFCSLLPVVVVVNAVAWLAVLVAVALVDETVDPVDLFVVHALFVLYHAASASVGLLASVVVDRVRVAQGIAIAVHFGLYLVDSLTLDTDYEWLGDLALSRHFDVGELLVAGDVDWAGLGYLVVVTVVLVVASAELFERTDVTA</sequence>